<name>A0A3M7RJJ7_BRAPC</name>
<sequence length="111" mass="13077">MPSETSRNLTQFFARIQLSCIPRLATFFLMFSKIFSFQIVLKTQDHSLPNLITRILRRSPPSSELVDQKSNTCWSELVSNFYNIKQFSGHKFNLVSRFLSYKFNSSMRKKK</sequence>
<comment type="caution">
    <text evidence="1">The sequence shown here is derived from an EMBL/GenBank/DDBJ whole genome shotgun (WGS) entry which is preliminary data.</text>
</comment>
<dbReference type="Proteomes" id="UP000276133">
    <property type="component" value="Unassembled WGS sequence"/>
</dbReference>
<gene>
    <name evidence="1" type="ORF">BpHYR1_050905</name>
</gene>
<proteinExistence type="predicted"/>
<dbReference type="EMBL" id="REGN01003244">
    <property type="protein sequence ID" value="RNA23649.1"/>
    <property type="molecule type" value="Genomic_DNA"/>
</dbReference>
<evidence type="ECO:0000313" key="1">
    <source>
        <dbReference type="EMBL" id="RNA23649.1"/>
    </source>
</evidence>
<keyword evidence="2" id="KW-1185">Reference proteome</keyword>
<dbReference type="AlphaFoldDB" id="A0A3M7RJJ7"/>
<organism evidence="1 2">
    <name type="scientific">Brachionus plicatilis</name>
    <name type="common">Marine rotifer</name>
    <name type="synonym">Brachionus muelleri</name>
    <dbReference type="NCBI Taxonomy" id="10195"/>
    <lineage>
        <taxon>Eukaryota</taxon>
        <taxon>Metazoa</taxon>
        <taxon>Spiralia</taxon>
        <taxon>Gnathifera</taxon>
        <taxon>Rotifera</taxon>
        <taxon>Eurotatoria</taxon>
        <taxon>Monogononta</taxon>
        <taxon>Pseudotrocha</taxon>
        <taxon>Ploima</taxon>
        <taxon>Brachionidae</taxon>
        <taxon>Brachionus</taxon>
    </lineage>
</organism>
<accession>A0A3M7RJJ7</accession>
<reference evidence="1 2" key="1">
    <citation type="journal article" date="2018" name="Sci. Rep.">
        <title>Genomic signatures of local adaptation to the degree of environmental predictability in rotifers.</title>
        <authorList>
            <person name="Franch-Gras L."/>
            <person name="Hahn C."/>
            <person name="Garcia-Roger E.M."/>
            <person name="Carmona M.J."/>
            <person name="Serra M."/>
            <person name="Gomez A."/>
        </authorList>
    </citation>
    <scope>NUCLEOTIDE SEQUENCE [LARGE SCALE GENOMIC DNA]</scope>
    <source>
        <strain evidence="1">HYR1</strain>
    </source>
</reference>
<protein>
    <submittedName>
        <fullName evidence="1">Uncharacterized protein</fullName>
    </submittedName>
</protein>
<evidence type="ECO:0000313" key="2">
    <source>
        <dbReference type="Proteomes" id="UP000276133"/>
    </source>
</evidence>